<dbReference type="OrthoDB" id="3197128at2"/>
<feature type="compositionally biased region" description="Low complexity" evidence="1">
    <location>
        <begin position="15"/>
        <end position="32"/>
    </location>
</feature>
<feature type="compositionally biased region" description="Low complexity" evidence="1">
    <location>
        <begin position="247"/>
        <end position="261"/>
    </location>
</feature>
<dbReference type="Proteomes" id="UP000253792">
    <property type="component" value="Unassembled WGS sequence"/>
</dbReference>
<sequence length="454" mass="45406">MTEQNAHDDERDTADLATNDAADLAAGDATDLVTDDTADLAIDDTSDSAVDDTSDLAAGDAADLATADTARPQTAAEQLTPAGRAVSPSPSPTPTFAATDRPARRARRLRWKPGITRPMMALSAASFALMVAGVGGYVSAIPAVVAGDKPSTVVIPLESALWLDGQMREVQAGPVSSTRAVGPLTIEGSKTDAAAPDAAAALGLGSSSGMLGVASLTGASAASSVDSSFTRAQQIAGASAASGSGSASGSAAFGGSSQAGSGSAGSGSASGSGGSGGASGDAGGSGSGSESAGGSDSGSASAPAGPTAEQEAAAYAVLVDHQARVNDYVARLNNAVAAFNNDCMSTSRPLRQGDYNECAAIDSQTLTDFLLLRNSDAFANGSRWLEQKGNLQRAYIALDQYLSVIYDAWGLNLAYENPAERVDRWMEPVRADQDASGNSMAAAHLNETLASISL</sequence>
<feature type="compositionally biased region" description="Low complexity" evidence="1">
    <location>
        <begin position="61"/>
        <end position="70"/>
    </location>
</feature>
<reference evidence="3 4" key="1">
    <citation type="journal article" date="2018" name="Elife">
        <title>Discovery and characterization of a prevalent human gut bacterial enzyme sufficient for the inactivation of a family of plant toxins.</title>
        <authorList>
            <person name="Koppel N."/>
            <person name="Bisanz J.E."/>
            <person name="Pandelia M.E."/>
            <person name="Turnbaugh P.J."/>
            <person name="Balskus E.P."/>
        </authorList>
    </citation>
    <scope>NUCLEOTIDE SEQUENCE [LARGE SCALE GENOMIC DNA]</scope>
    <source>
        <strain evidence="4">anaerobia AP69FAA</strain>
    </source>
</reference>
<feature type="region of interest" description="Disordered" evidence="1">
    <location>
        <begin position="1"/>
        <end position="35"/>
    </location>
</feature>
<evidence type="ECO:0000313" key="4">
    <source>
        <dbReference type="Proteomes" id="UP000253792"/>
    </source>
</evidence>
<dbReference type="EMBL" id="PPTP01000007">
    <property type="protein sequence ID" value="RDB54763.1"/>
    <property type="molecule type" value="Genomic_DNA"/>
</dbReference>
<evidence type="ECO:0000313" key="3">
    <source>
        <dbReference type="EMBL" id="RDB54763.1"/>
    </source>
</evidence>
<dbReference type="STRING" id="1034345.GCA_000236865_01588"/>
<evidence type="ECO:0000256" key="2">
    <source>
        <dbReference type="SAM" id="Phobius"/>
    </source>
</evidence>
<feature type="compositionally biased region" description="Low complexity" evidence="1">
    <location>
        <begin position="288"/>
        <end position="305"/>
    </location>
</feature>
<comment type="caution">
    <text evidence="3">The sequence shown here is derived from an EMBL/GenBank/DDBJ whole genome shotgun (WGS) entry which is preliminary data.</text>
</comment>
<keyword evidence="2" id="KW-1133">Transmembrane helix</keyword>
<feature type="compositionally biased region" description="Basic and acidic residues" evidence="1">
    <location>
        <begin position="1"/>
        <end position="14"/>
    </location>
</feature>
<feature type="region of interest" description="Disordered" evidence="1">
    <location>
        <begin position="61"/>
        <end position="105"/>
    </location>
</feature>
<name>A0A369L458_9ACTN</name>
<evidence type="ECO:0000256" key="1">
    <source>
        <dbReference type="SAM" id="MobiDB-lite"/>
    </source>
</evidence>
<keyword evidence="2" id="KW-0472">Membrane</keyword>
<protein>
    <submittedName>
        <fullName evidence="3">Uncharacterized protein</fullName>
    </submittedName>
</protein>
<dbReference type="AlphaFoldDB" id="A0A369L458"/>
<feature type="transmembrane region" description="Helical" evidence="2">
    <location>
        <begin position="119"/>
        <end position="140"/>
    </location>
</feature>
<gene>
    <name evidence="3" type="ORF">C1880_07890</name>
</gene>
<keyword evidence="4" id="KW-1185">Reference proteome</keyword>
<dbReference type="RefSeq" id="WP_114621005.1">
    <property type="nucleotide sequence ID" value="NZ_PPTP01000007.1"/>
</dbReference>
<keyword evidence="2" id="KW-0812">Transmembrane</keyword>
<feature type="compositionally biased region" description="Gly residues" evidence="1">
    <location>
        <begin position="262"/>
        <end position="287"/>
    </location>
</feature>
<proteinExistence type="predicted"/>
<feature type="region of interest" description="Disordered" evidence="1">
    <location>
        <begin position="247"/>
        <end position="306"/>
    </location>
</feature>
<accession>A0A369L458</accession>
<organism evidence="3 4">
    <name type="scientific">Senegalimassilia anaerobia</name>
    <dbReference type="NCBI Taxonomy" id="1473216"/>
    <lineage>
        <taxon>Bacteria</taxon>
        <taxon>Bacillati</taxon>
        <taxon>Actinomycetota</taxon>
        <taxon>Coriobacteriia</taxon>
        <taxon>Coriobacteriales</taxon>
        <taxon>Coriobacteriaceae</taxon>
        <taxon>Senegalimassilia</taxon>
    </lineage>
</organism>